<name>U7QRN1_9CYAN</name>
<keyword evidence="2" id="KW-1185">Reference proteome</keyword>
<dbReference type="Proteomes" id="UP000017127">
    <property type="component" value="Unassembled WGS sequence"/>
</dbReference>
<reference evidence="1 2" key="1">
    <citation type="journal article" date="2013" name="Front. Microbiol.">
        <title>Comparative genomic analyses of the cyanobacterium, Lyngbya aestuarii BL J, a powerful hydrogen producer.</title>
        <authorList>
            <person name="Kothari A."/>
            <person name="Vaughn M."/>
            <person name="Garcia-Pichel F."/>
        </authorList>
    </citation>
    <scope>NUCLEOTIDE SEQUENCE [LARGE SCALE GENOMIC DNA]</scope>
    <source>
        <strain evidence="1 2">BL J</strain>
    </source>
</reference>
<evidence type="ECO:0000313" key="2">
    <source>
        <dbReference type="Proteomes" id="UP000017127"/>
    </source>
</evidence>
<gene>
    <name evidence="1" type="ORF">M595_0902</name>
</gene>
<dbReference type="EMBL" id="AUZM01000005">
    <property type="protein sequence ID" value="ERT09071.1"/>
    <property type="molecule type" value="Genomic_DNA"/>
</dbReference>
<sequence>MRDDSPEMSIPLPNYPSHQYSVESGQVYTGRSMIVSQKYTN</sequence>
<evidence type="ECO:0000313" key="1">
    <source>
        <dbReference type="EMBL" id="ERT09071.1"/>
    </source>
</evidence>
<organism evidence="1 2">
    <name type="scientific">Lyngbya aestuarii BL J</name>
    <dbReference type="NCBI Taxonomy" id="1348334"/>
    <lineage>
        <taxon>Bacteria</taxon>
        <taxon>Bacillati</taxon>
        <taxon>Cyanobacteriota</taxon>
        <taxon>Cyanophyceae</taxon>
        <taxon>Oscillatoriophycideae</taxon>
        <taxon>Oscillatoriales</taxon>
        <taxon>Microcoleaceae</taxon>
        <taxon>Lyngbya</taxon>
    </lineage>
</organism>
<proteinExistence type="predicted"/>
<accession>U7QRN1</accession>
<comment type="caution">
    <text evidence="1">The sequence shown here is derived from an EMBL/GenBank/DDBJ whole genome shotgun (WGS) entry which is preliminary data.</text>
</comment>
<dbReference type="AlphaFoldDB" id="U7QRN1"/>
<protein>
    <submittedName>
        <fullName evidence="1">Uncharacterized protein</fullName>
    </submittedName>
</protein>